<dbReference type="GO" id="GO:0016811">
    <property type="term" value="F:hydrolase activity, acting on carbon-nitrogen (but not peptide) bonds, in linear amides"/>
    <property type="evidence" value="ECO:0007669"/>
    <property type="project" value="TreeGrafter"/>
</dbReference>
<dbReference type="EMBL" id="CAFBOS010000002">
    <property type="protein sequence ID" value="CAB4976406.1"/>
    <property type="molecule type" value="Genomic_DNA"/>
</dbReference>
<sequence length="216" mass="23291">MATSGGLGLEAADASDALDKVREQELALACRILGVADTVLLRYVDSGLDDAAYPLGSFATADVGEAAARLAAVLRAEAAEALVVYDEGGVYGHSDHVQVHRVGTAAAALAGIATVYEMTVDREYLHFVETHLIDHAREALPHIEHIGMPTVFITLMLDVRAYLTQKRAAIAAHASQVHDTSSVMQLSLESFRNVYGFEWYVRNGPPSVLDTLIDDW</sequence>
<accession>A0A6J7M6K7</accession>
<dbReference type="InterPro" id="IPR024078">
    <property type="entry name" value="LmbE-like_dom_sf"/>
</dbReference>
<dbReference type="PANTHER" id="PTHR12993:SF26">
    <property type="entry name" value="1D-MYO-INOSITOL 2-ACETAMIDO-2-DEOXY-ALPHA-D-GLUCOPYRANOSIDE DEACETYLASE"/>
    <property type="match status" value="1"/>
</dbReference>
<reference evidence="1" key="1">
    <citation type="submission" date="2020-05" db="EMBL/GenBank/DDBJ databases">
        <authorList>
            <person name="Chiriac C."/>
            <person name="Salcher M."/>
            <person name="Ghai R."/>
            <person name="Kavagutti S V."/>
        </authorList>
    </citation>
    <scope>NUCLEOTIDE SEQUENCE</scope>
</reference>
<name>A0A6J7M6K7_9ZZZZ</name>
<protein>
    <submittedName>
        <fullName evidence="1">Unannotated protein</fullName>
    </submittedName>
</protein>
<dbReference type="SUPFAM" id="SSF102588">
    <property type="entry name" value="LmbE-like"/>
    <property type="match status" value="1"/>
</dbReference>
<dbReference type="Pfam" id="PF02585">
    <property type="entry name" value="PIG-L"/>
    <property type="match status" value="1"/>
</dbReference>
<proteinExistence type="predicted"/>
<gene>
    <name evidence="1" type="ORF">UFOPK3967_00078</name>
</gene>
<dbReference type="Gene3D" id="3.40.50.10320">
    <property type="entry name" value="LmbE-like"/>
    <property type="match status" value="1"/>
</dbReference>
<dbReference type="PANTHER" id="PTHR12993">
    <property type="entry name" value="N-ACETYLGLUCOSAMINYL-PHOSPHATIDYLINOSITOL DE-N-ACETYLASE-RELATED"/>
    <property type="match status" value="1"/>
</dbReference>
<evidence type="ECO:0000313" key="1">
    <source>
        <dbReference type="EMBL" id="CAB4976406.1"/>
    </source>
</evidence>
<dbReference type="InterPro" id="IPR003737">
    <property type="entry name" value="GlcNAc_PI_deacetylase-related"/>
</dbReference>
<dbReference type="AlphaFoldDB" id="A0A6J7M6K7"/>
<organism evidence="1">
    <name type="scientific">freshwater metagenome</name>
    <dbReference type="NCBI Taxonomy" id="449393"/>
    <lineage>
        <taxon>unclassified sequences</taxon>
        <taxon>metagenomes</taxon>
        <taxon>ecological metagenomes</taxon>
    </lineage>
</organism>